<evidence type="ECO:0000313" key="1">
    <source>
        <dbReference type="EMBL" id="KIH76165.1"/>
    </source>
</evidence>
<organism evidence="1 2">
    <name type="scientific">Geoalkalibacter ferrihydriticus DSM 17813</name>
    <dbReference type="NCBI Taxonomy" id="1121915"/>
    <lineage>
        <taxon>Bacteria</taxon>
        <taxon>Pseudomonadati</taxon>
        <taxon>Thermodesulfobacteriota</taxon>
        <taxon>Desulfuromonadia</taxon>
        <taxon>Desulfuromonadales</taxon>
        <taxon>Geoalkalibacteraceae</taxon>
        <taxon>Geoalkalibacter</taxon>
    </lineage>
</organism>
<protein>
    <submittedName>
        <fullName evidence="1">Uncharacterized protein</fullName>
    </submittedName>
</protein>
<sequence>MKIWQGLTCGLALATLALWPVGDALGAKVSGRASTVVEWFDSANEHTIVPVFQYLQLNVLDIADQGYDFRMYGRVGDDLAGERSASAKSRLYFAYVEKRGFFLDSLDARLGRQFITTTAGASLMDGVRLDYGFLDNYRFTLFGGGDVTYYEGYNAKDAIVGGTTAFSTTTASRCSAAVMSPITRATTPRTPSSAVKSQAPSLTAISTWVSPMFPNGRAAISPRNSSALMPNSTCSMPS</sequence>
<dbReference type="EMBL" id="JWJD01000005">
    <property type="protein sequence ID" value="KIH76165.1"/>
    <property type="molecule type" value="Genomic_DNA"/>
</dbReference>
<comment type="caution">
    <text evidence="1">The sequence shown here is derived from an EMBL/GenBank/DDBJ whole genome shotgun (WGS) entry which is preliminary data.</text>
</comment>
<gene>
    <name evidence="1" type="ORF">GFER_13205</name>
</gene>
<dbReference type="Proteomes" id="UP000035068">
    <property type="component" value="Unassembled WGS sequence"/>
</dbReference>
<proteinExistence type="predicted"/>
<name>A0A0C2HML9_9BACT</name>
<evidence type="ECO:0000313" key="2">
    <source>
        <dbReference type="Proteomes" id="UP000035068"/>
    </source>
</evidence>
<dbReference type="AlphaFoldDB" id="A0A0C2HML9"/>
<keyword evidence="2" id="KW-1185">Reference proteome</keyword>
<accession>A0A0C2HML9</accession>
<reference evidence="1 2" key="1">
    <citation type="submission" date="2014-12" db="EMBL/GenBank/DDBJ databases">
        <title>Genomes of Geoalkalibacter ferrihydriticus and Geoalkalibacter subterraneus, two haloalkaliphilic metal-reducing members of the Geobacteraceae.</title>
        <authorList>
            <person name="Badalamenti J.P."/>
            <person name="Torres C.I."/>
            <person name="Krajmalnik-Brown R."/>
            <person name="Bond D.R."/>
        </authorList>
    </citation>
    <scope>NUCLEOTIDE SEQUENCE [LARGE SCALE GENOMIC DNA]</scope>
    <source>
        <strain evidence="1 2">DSM 17813</strain>
    </source>
</reference>
<feature type="non-terminal residue" evidence="1">
    <location>
        <position position="238"/>
    </location>
</feature>